<dbReference type="AlphaFoldDB" id="A0A382QPW4"/>
<name>A0A382QPW4_9ZZZZ</name>
<dbReference type="EMBL" id="UINC01115741">
    <property type="protein sequence ID" value="SVC86997.1"/>
    <property type="molecule type" value="Genomic_DNA"/>
</dbReference>
<feature type="compositionally biased region" description="Acidic residues" evidence="1">
    <location>
        <begin position="299"/>
        <end position="330"/>
    </location>
</feature>
<gene>
    <name evidence="2" type="ORF">METZ01_LOCUS339851</name>
</gene>
<protein>
    <submittedName>
        <fullName evidence="2">Uncharacterized protein</fullName>
    </submittedName>
</protein>
<organism evidence="2">
    <name type="scientific">marine metagenome</name>
    <dbReference type="NCBI Taxonomy" id="408172"/>
    <lineage>
        <taxon>unclassified sequences</taxon>
        <taxon>metagenomes</taxon>
        <taxon>ecological metagenomes</taxon>
    </lineage>
</organism>
<evidence type="ECO:0000256" key="1">
    <source>
        <dbReference type="SAM" id="MobiDB-lite"/>
    </source>
</evidence>
<reference evidence="2" key="1">
    <citation type="submission" date="2018-05" db="EMBL/GenBank/DDBJ databases">
        <authorList>
            <person name="Lanie J.A."/>
            <person name="Ng W.-L."/>
            <person name="Kazmierczak K.M."/>
            <person name="Andrzejewski T.M."/>
            <person name="Davidsen T.M."/>
            <person name="Wayne K.J."/>
            <person name="Tettelin H."/>
            <person name="Glass J.I."/>
            <person name="Rusch D."/>
            <person name="Podicherti R."/>
            <person name="Tsui H.-C.T."/>
            <person name="Winkler M.E."/>
        </authorList>
    </citation>
    <scope>NUCLEOTIDE SEQUENCE</scope>
</reference>
<accession>A0A382QPW4</accession>
<feature type="region of interest" description="Disordered" evidence="1">
    <location>
        <begin position="1"/>
        <end position="61"/>
    </location>
</feature>
<feature type="region of interest" description="Disordered" evidence="1">
    <location>
        <begin position="244"/>
        <end position="330"/>
    </location>
</feature>
<sequence>DVDGDGWGNNADYDDDGDGIADPDDDDDDGDGYSDADEGDPDNAGNCVGDGGNSLTQTITPDDMDGDLICDYLDTDRDGDGTDNTGDAFEDDACADTDTDGDGMPDSIVAGCTTTLTEDSDDDAAAGAAWSISTSSYSTLDVEIYVGGVLQCTLSTYYDTDGPCEISSGDIEVYVDYCSWYCGYYGDSTDTFISVSYGGSLVETLTQCSYSTYSSCNWYWLYPGTLTTLLESSYAVVWSDASETECGTDPVDSSDTPTDTDGDGLCDDIQDSDNDNDGFSNADEADCGESNSNTSDADYPTDTDADGVCDGLDDDDDGDGTVDTDDAFPL</sequence>
<feature type="non-terminal residue" evidence="2">
    <location>
        <position position="330"/>
    </location>
</feature>
<proteinExistence type="predicted"/>
<feature type="non-terminal residue" evidence="2">
    <location>
        <position position="1"/>
    </location>
</feature>
<feature type="compositionally biased region" description="Acidic residues" evidence="1">
    <location>
        <begin position="12"/>
        <end position="41"/>
    </location>
</feature>
<evidence type="ECO:0000313" key="2">
    <source>
        <dbReference type="EMBL" id="SVC86997.1"/>
    </source>
</evidence>
<feature type="compositionally biased region" description="Low complexity" evidence="1">
    <location>
        <begin position="247"/>
        <end position="257"/>
    </location>
</feature>
<feature type="compositionally biased region" description="Acidic residues" evidence="1">
    <location>
        <begin position="258"/>
        <end position="276"/>
    </location>
</feature>